<evidence type="ECO:0000256" key="1">
    <source>
        <dbReference type="SAM" id="MobiDB-lite"/>
    </source>
</evidence>
<dbReference type="OrthoDB" id="302705at2759"/>
<dbReference type="GO" id="GO:0046839">
    <property type="term" value="P:phospholipid dephosphorylation"/>
    <property type="evidence" value="ECO:0000318"/>
    <property type="project" value="GO_Central"/>
</dbReference>
<dbReference type="SMART" id="SM00014">
    <property type="entry name" value="acidPPc"/>
    <property type="match status" value="1"/>
</dbReference>
<dbReference type="InterPro" id="IPR036938">
    <property type="entry name" value="PAP2/HPO_sf"/>
</dbReference>
<dbReference type="SUPFAM" id="SSF48317">
    <property type="entry name" value="Acid phosphatase/Vanadium-dependent haloperoxidase"/>
    <property type="match status" value="1"/>
</dbReference>
<dbReference type="FunFam" id="1.20.144.10:FF:000065">
    <property type="entry name" value="Chromosome 1, whole genome shotgun sequence"/>
    <property type="match status" value="1"/>
</dbReference>
<dbReference type="GeneID" id="23567088"/>
<proteinExistence type="predicted"/>
<dbReference type="Pfam" id="PF01569">
    <property type="entry name" value="PAP2"/>
    <property type="match status" value="1"/>
</dbReference>
<dbReference type="EMBL" id="CM003140">
    <property type="protein sequence ID" value="KIS72324.1"/>
    <property type="molecule type" value="Genomic_DNA"/>
</dbReference>
<keyword evidence="5" id="KW-1185">Reference proteome</keyword>
<evidence type="ECO:0000259" key="3">
    <source>
        <dbReference type="SMART" id="SM00014"/>
    </source>
</evidence>
<feature type="transmembrane region" description="Helical" evidence="2">
    <location>
        <begin position="168"/>
        <end position="191"/>
    </location>
</feature>
<dbReference type="InParanoid" id="A0A0D1E900"/>
<evidence type="ECO:0000313" key="4">
    <source>
        <dbReference type="EMBL" id="KIS72324.1"/>
    </source>
</evidence>
<keyword evidence="2" id="KW-0472">Membrane</keyword>
<organism evidence="4 5">
    <name type="scientific">Mycosarcoma maydis</name>
    <name type="common">Corn smut fungus</name>
    <name type="synonym">Ustilago maydis</name>
    <dbReference type="NCBI Taxonomy" id="5270"/>
    <lineage>
        <taxon>Eukaryota</taxon>
        <taxon>Fungi</taxon>
        <taxon>Dikarya</taxon>
        <taxon>Basidiomycota</taxon>
        <taxon>Ustilaginomycotina</taxon>
        <taxon>Ustilaginomycetes</taxon>
        <taxon>Ustilaginales</taxon>
        <taxon>Ustilaginaceae</taxon>
        <taxon>Mycosarcoma</taxon>
    </lineage>
</organism>
<dbReference type="Gene3D" id="1.20.144.10">
    <property type="entry name" value="Phosphatidic acid phosphatase type 2/haloperoxidase"/>
    <property type="match status" value="1"/>
</dbReference>
<dbReference type="Proteomes" id="UP000000561">
    <property type="component" value="Chromosome 1"/>
</dbReference>
<evidence type="ECO:0000313" key="5">
    <source>
        <dbReference type="Proteomes" id="UP000000561"/>
    </source>
</evidence>
<dbReference type="PANTHER" id="PTHR14969">
    <property type="entry name" value="SPHINGOSINE-1-PHOSPHATE PHOSPHOHYDROLASE"/>
    <property type="match status" value="1"/>
</dbReference>
<gene>
    <name evidence="4" type="ORF">UMAG_11174</name>
</gene>
<feature type="domain" description="Phosphatidic acid phosphatase type 2/haloperoxidase" evidence="3">
    <location>
        <begin position="52"/>
        <end position="181"/>
    </location>
</feature>
<dbReference type="GO" id="GO:0042392">
    <property type="term" value="F:sphingosine-1-phosphate phosphatase activity"/>
    <property type="evidence" value="ECO:0000318"/>
    <property type="project" value="GO_Central"/>
</dbReference>
<dbReference type="PANTHER" id="PTHR14969:SF13">
    <property type="entry name" value="AT30094P"/>
    <property type="match status" value="1"/>
</dbReference>
<keyword evidence="2" id="KW-1133">Transmembrane helix</keyword>
<protein>
    <recommendedName>
        <fullName evidence="3">Phosphatidic acid phosphatase type 2/haloperoxidase domain-containing protein</fullName>
    </recommendedName>
</protein>
<dbReference type="KEGG" id="uma:UMAG_11174"/>
<dbReference type="RefSeq" id="XP_011386726.1">
    <property type="nucleotide sequence ID" value="XM_011388424.1"/>
</dbReference>
<feature type="compositionally biased region" description="Polar residues" evidence="1">
    <location>
        <begin position="9"/>
        <end position="20"/>
    </location>
</feature>
<dbReference type="GO" id="GO:0016020">
    <property type="term" value="C:membrane"/>
    <property type="evidence" value="ECO:0000318"/>
    <property type="project" value="GO_Central"/>
</dbReference>
<sequence>MPNPGTPESKPNSNGRQPTTELSTGLWLLKHTQAIVTTATAISILHLRTCHVLYFTVGSLATSFTAKGLKKMIKQPRPPGSRVKKSSGMPSTHSATISFMGAYILLSSLYLPLHPSLSLGSGSSTLQASAVLDSMTRIWIGLVGVVVPVLVMWSRVRLGVHTPAQTLAGSALGVANACFWFTAWNGVQWLFSDNSTLNRNRVASTSILRDGLKHTLGVRVDVLITHTEALLARATGW</sequence>
<dbReference type="eggNOG" id="ENOG502S78R">
    <property type="taxonomic scope" value="Eukaryota"/>
</dbReference>
<accession>A0A0D1E900</accession>
<reference evidence="4 5" key="1">
    <citation type="journal article" date="2006" name="Nature">
        <title>Insights from the genome of the biotrophic fungal plant pathogen Ustilago maydis.</title>
        <authorList>
            <person name="Kamper J."/>
            <person name="Kahmann R."/>
            <person name="Bolker M."/>
            <person name="Ma L.J."/>
            <person name="Brefort T."/>
            <person name="Saville B.J."/>
            <person name="Banuett F."/>
            <person name="Kronstad J.W."/>
            <person name="Gold S.E."/>
            <person name="Muller O."/>
            <person name="Perlin M.H."/>
            <person name="Wosten H.A."/>
            <person name="de Vries R."/>
            <person name="Ruiz-Herrera J."/>
            <person name="Reynaga-Pena C.G."/>
            <person name="Snetselaar K."/>
            <person name="McCann M."/>
            <person name="Perez-Martin J."/>
            <person name="Feldbrugge M."/>
            <person name="Basse C.W."/>
            <person name="Steinberg G."/>
            <person name="Ibeas J.I."/>
            <person name="Holloman W."/>
            <person name="Guzman P."/>
            <person name="Farman M."/>
            <person name="Stajich J.E."/>
            <person name="Sentandreu R."/>
            <person name="Gonzalez-Prieto J.M."/>
            <person name="Kennell J.C."/>
            <person name="Molina L."/>
            <person name="Schirawski J."/>
            <person name="Mendoza-Mendoza A."/>
            <person name="Greilinger D."/>
            <person name="Munch K."/>
            <person name="Rossel N."/>
            <person name="Scherer M."/>
            <person name="Vranes M."/>
            <person name="Ladendorf O."/>
            <person name="Vincon V."/>
            <person name="Fuchs U."/>
            <person name="Sandrock B."/>
            <person name="Meng S."/>
            <person name="Ho E.C."/>
            <person name="Cahill M.J."/>
            <person name="Boyce K.J."/>
            <person name="Klose J."/>
            <person name="Klosterman S.J."/>
            <person name="Deelstra H.J."/>
            <person name="Ortiz-Castellanos L."/>
            <person name="Li W."/>
            <person name="Sanchez-Alonso P."/>
            <person name="Schreier P.H."/>
            <person name="Hauser-Hahn I."/>
            <person name="Vaupel M."/>
            <person name="Koopmann E."/>
            <person name="Friedrich G."/>
            <person name="Voss H."/>
            <person name="Schluter T."/>
            <person name="Margolis J."/>
            <person name="Platt D."/>
            <person name="Swimmer C."/>
            <person name="Gnirke A."/>
            <person name="Chen F."/>
            <person name="Vysotskaia V."/>
            <person name="Mannhaupt G."/>
            <person name="Guldener U."/>
            <person name="Munsterkotter M."/>
            <person name="Haase D."/>
            <person name="Oesterheld M."/>
            <person name="Mewes H.W."/>
            <person name="Mauceli E.W."/>
            <person name="DeCaprio D."/>
            <person name="Wade C.M."/>
            <person name="Butler J."/>
            <person name="Young S."/>
            <person name="Jaffe D.B."/>
            <person name="Calvo S."/>
            <person name="Nusbaum C."/>
            <person name="Galagan J."/>
            <person name="Birren B.W."/>
        </authorList>
    </citation>
    <scope>NUCLEOTIDE SEQUENCE [LARGE SCALE GENOMIC DNA]</scope>
    <source>
        <strain evidence="5">DSM 14603 / FGSC 9021 / UM521</strain>
    </source>
</reference>
<keyword evidence="2" id="KW-0812">Transmembrane</keyword>
<dbReference type="VEuPathDB" id="FungiDB:UMAG_11174"/>
<dbReference type="InterPro" id="IPR000326">
    <property type="entry name" value="PAP2/HPO"/>
</dbReference>
<dbReference type="STRING" id="237631.A0A0D1E900"/>
<feature type="region of interest" description="Disordered" evidence="1">
    <location>
        <begin position="1"/>
        <end position="20"/>
    </location>
</feature>
<feature type="transmembrane region" description="Helical" evidence="2">
    <location>
        <begin position="90"/>
        <end position="111"/>
    </location>
</feature>
<feature type="transmembrane region" description="Helical" evidence="2">
    <location>
        <begin position="138"/>
        <end position="156"/>
    </location>
</feature>
<dbReference type="AlphaFoldDB" id="A0A0D1E900"/>
<name>A0A0D1E900_MYCMD</name>
<evidence type="ECO:0000256" key="2">
    <source>
        <dbReference type="SAM" id="Phobius"/>
    </source>
</evidence>